<dbReference type="Pfam" id="PF05170">
    <property type="entry name" value="AsmA"/>
    <property type="match status" value="1"/>
</dbReference>
<dbReference type="InterPro" id="IPR052894">
    <property type="entry name" value="AsmA-related"/>
</dbReference>
<dbReference type="EMBL" id="JAVDXT010000001">
    <property type="protein sequence ID" value="MDR7376241.1"/>
    <property type="molecule type" value="Genomic_DNA"/>
</dbReference>
<dbReference type="InterPro" id="IPR007844">
    <property type="entry name" value="AsmA"/>
</dbReference>
<evidence type="ECO:0000313" key="3">
    <source>
        <dbReference type="Proteomes" id="UP001180487"/>
    </source>
</evidence>
<keyword evidence="3" id="KW-1185">Reference proteome</keyword>
<feature type="domain" description="AsmA" evidence="1">
    <location>
        <begin position="73"/>
        <end position="572"/>
    </location>
</feature>
<gene>
    <name evidence="2" type="ORF">J2X19_000899</name>
</gene>
<evidence type="ECO:0000259" key="1">
    <source>
        <dbReference type="Pfam" id="PF05170"/>
    </source>
</evidence>
<dbReference type="PANTHER" id="PTHR30441">
    <property type="entry name" value="DUF748 DOMAIN-CONTAINING PROTEIN"/>
    <property type="match status" value="1"/>
</dbReference>
<dbReference type="Proteomes" id="UP001180487">
    <property type="component" value="Unassembled WGS sequence"/>
</dbReference>
<reference evidence="2 3" key="1">
    <citation type="submission" date="2023-07" db="EMBL/GenBank/DDBJ databases">
        <title>Sorghum-associated microbial communities from plants grown in Nebraska, USA.</title>
        <authorList>
            <person name="Schachtman D."/>
        </authorList>
    </citation>
    <scope>NUCLEOTIDE SEQUENCE [LARGE SCALE GENOMIC DNA]</scope>
    <source>
        <strain evidence="2 3">BE313</strain>
    </source>
</reference>
<name>A0ABU2C4I2_9BURK</name>
<proteinExistence type="predicted"/>
<accession>A0ABU2C4I2</accession>
<organism evidence="2 3">
    <name type="scientific">Rhodoferax ferrireducens</name>
    <dbReference type="NCBI Taxonomy" id="192843"/>
    <lineage>
        <taxon>Bacteria</taxon>
        <taxon>Pseudomonadati</taxon>
        <taxon>Pseudomonadota</taxon>
        <taxon>Betaproteobacteria</taxon>
        <taxon>Burkholderiales</taxon>
        <taxon>Comamonadaceae</taxon>
        <taxon>Rhodoferax</taxon>
    </lineage>
</organism>
<comment type="caution">
    <text evidence="2">The sequence shown here is derived from an EMBL/GenBank/DDBJ whole genome shotgun (WGS) entry which is preliminary data.</text>
</comment>
<dbReference type="RefSeq" id="WP_310371048.1">
    <property type="nucleotide sequence ID" value="NZ_JAVDXT010000001.1"/>
</dbReference>
<evidence type="ECO:0000313" key="2">
    <source>
        <dbReference type="EMBL" id="MDR7376241.1"/>
    </source>
</evidence>
<dbReference type="PANTHER" id="PTHR30441:SF9">
    <property type="entry name" value="ASMA FAMILY PROTEIN YHJG"/>
    <property type="match status" value="1"/>
</dbReference>
<protein>
    <submittedName>
        <fullName evidence="2">Uncharacterized protein involved in outer membrane biogenesis</fullName>
    </submittedName>
</protein>
<sequence length="692" mass="73338">MPTTRRRRWRTAGAVLLGVLVAGGVGEWLGWPFLAAPLQNALSSALDRRITIDSAASPETPDASGFQVRFLGGLRLTTPRLEIAAPAWSTTPHMLVAQGVALKLRYVDLWRAYRGQPVRIESLQARTLDGNLERQADGRASWQFGSKPPSDTPTERTRLPLFGQLLVNDGVVRYKDVPLGADLQASISLAQLAPGDAVGPQTQEPTSVLKVQADGRYRNQPLKIMLATTAVLPSTETDDIQALPVALALDATVGRAQLTFKGSAKDVLKPDTFAGRFSIKGPSLAAVGDPVGVTLPTTPAFRSEGSLVKQGSNWQVVVDDATVGASRLKGAFTYDAGRSTPLLSGRLGGSRLLLADLGPVVGTTPAATADTAEPLQVKARGKGKVLPDRPFDLPAMRAMDANVLIDIGEVDLNTKLLQPLKPLSLHLQLVGGVLTLRDLVARTAQGQLRGDLTLDGRAATALWSADLRWDGVRLEQWLQQTRAKGLPPYVAGKLQGRAVLTGQGRSTAEILASLKGQFRTELRDGAVSHLGVELAGIDLAESLGMLIKGDDALPVQCAVADLAVDGGVFRPRAMVVDTVDSAVWIDGSLSLATEEMDLRAVVVPKDFSPLTLRTPLRVRGSFSDPQTSLEKGPLGAKVAAAVLLGLVNPFAALIPFIDVGDNKEAERDAVGCRGLKQRVAAVAAARPPAVKK</sequence>